<dbReference type="GeneID" id="66080248"/>
<dbReference type="Gene3D" id="2.30.29.30">
    <property type="entry name" value="Pleckstrin-homology domain (PH domain)/Phosphotyrosine-binding domain (PTB)"/>
    <property type="match status" value="1"/>
</dbReference>
<dbReference type="SMART" id="SM00547">
    <property type="entry name" value="ZnF_RBZ"/>
    <property type="match status" value="2"/>
</dbReference>
<keyword evidence="8" id="KW-1185">Reference proteome</keyword>
<gene>
    <name evidence="7" type="ORF">E1B28_011173</name>
</gene>
<reference evidence="7" key="1">
    <citation type="journal article" date="2021" name="Genome Biol. Evol.">
        <title>The assembled and annotated genome of the fairy-ring fungus Marasmius oreades.</title>
        <authorList>
            <person name="Hiltunen M."/>
            <person name="Ament-Velasquez S.L."/>
            <person name="Johannesson H."/>
        </authorList>
    </citation>
    <scope>NUCLEOTIDE SEQUENCE</scope>
    <source>
        <strain evidence="7">03SP1</strain>
    </source>
</reference>
<comment type="similarity">
    <text evidence="1 5">Belongs to the VPS36 family.</text>
</comment>
<evidence type="ECO:0000313" key="7">
    <source>
        <dbReference type="EMBL" id="KAG7089493.1"/>
    </source>
</evidence>
<dbReference type="InterPro" id="IPR040608">
    <property type="entry name" value="Snf8/Vps36"/>
</dbReference>
<proteinExistence type="inferred from homology"/>
<evidence type="ECO:0000256" key="1">
    <source>
        <dbReference type="ARBA" id="ARBA00009697"/>
    </source>
</evidence>
<dbReference type="Pfam" id="PF11605">
    <property type="entry name" value="Vps36_ESCRT-II"/>
    <property type="match status" value="1"/>
</dbReference>
<dbReference type="SUPFAM" id="SSF50729">
    <property type="entry name" value="PH domain-like"/>
    <property type="match status" value="2"/>
</dbReference>
<dbReference type="PANTHER" id="PTHR13128:SF12">
    <property type="entry name" value="VACUOLAR PROTEIN-SORTING-ASSOCIATED PROTEIN 36"/>
    <property type="match status" value="1"/>
</dbReference>
<dbReference type="GO" id="GO:0008270">
    <property type="term" value="F:zinc ion binding"/>
    <property type="evidence" value="ECO:0007669"/>
    <property type="project" value="UniProtKB-KW"/>
</dbReference>
<dbReference type="GO" id="GO:0031902">
    <property type="term" value="C:late endosome membrane"/>
    <property type="evidence" value="ECO:0007669"/>
    <property type="project" value="UniProtKB-UniRule"/>
</dbReference>
<dbReference type="EMBL" id="CM032187">
    <property type="protein sequence ID" value="KAG7089493.1"/>
    <property type="molecule type" value="Genomic_DNA"/>
</dbReference>
<evidence type="ECO:0000259" key="6">
    <source>
        <dbReference type="PROSITE" id="PS51495"/>
    </source>
</evidence>
<keyword evidence="5" id="KW-0967">Endosome</keyword>
<keyword evidence="5" id="KW-0813">Transport</keyword>
<dbReference type="GO" id="GO:0000814">
    <property type="term" value="C:ESCRT II complex"/>
    <property type="evidence" value="ECO:0007669"/>
    <property type="project" value="UniProtKB-UniRule"/>
</dbReference>
<organism evidence="7 8">
    <name type="scientific">Marasmius oreades</name>
    <name type="common">fairy-ring Marasmius</name>
    <dbReference type="NCBI Taxonomy" id="181124"/>
    <lineage>
        <taxon>Eukaryota</taxon>
        <taxon>Fungi</taxon>
        <taxon>Dikarya</taxon>
        <taxon>Basidiomycota</taxon>
        <taxon>Agaricomycotina</taxon>
        <taxon>Agaricomycetes</taxon>
        <taxon>Agaricomycetidae</taxon>
        <taxon>Agaricales</taxon>
        <taxon>Marasmiineae</taxon>
        <taxon>Marasmiaceae</taxon>
        <taxon>Marasmius</taxon>
    </lineage>
</organism>
<dbReference type="GO" id="GO:0032266">
    <property type="term" value="F:phosphatidylinositol-3-phosphate binding"/>
    <property type="evidence" value="ECO:0007669"/>
    <property type="project" value="UniProtKB-UniRule"/>
</dbReference>
<dbReference type="InterPro" id="IPR011993">
    <property type="entry name" value="PH-like_dom_sf"/>
</dbReference>
<dbReference type="RefSeq" id="XP_043005963.1">
    <property type="nucleotide sequence ID" value="XM_043156178.1"/>
</dbReference>
<dbReference type="OrthoDB" id="271448at2759"/>
<dbReference type="InterPro" id="IPR037855">
    <property type="entry name" value="Vps36"/>
</dbReference>
<feature type="domain" description="GLUE N-terminal" evidence="6">
    <location>
        <begin position="10"/>
        <end position="217"/>
    </location>
</feature>
<dbReference type="Proteomes" id="UP001049176">
    <property type="component" value="Chromosome 7"/>
</dbReference>
<accession>A0A9P7UPP3</accession>
<dbReference type="PROSITE" id="PS51495">
    <property type="entry name" value="GLUE"/>
    <property type="match status" value="1"/>
</dbReference>
<dbReference type="PANTHER" id="PTHR13128">
    <property type="entry name" value="VACUOLAR PROTEIN-SORTING-ASSOCIATED PROTEIN 36"/>
    <property type="match status" value="1"/>
</dbReference>
<dbReference type="KEGG" id="more:E1B28_011173"/>
<comment type="subunit">
    <text evidence="5">Component of the endosomal sorting complex required for transport II (ESCRT-II).</text>
</comment>
<evidence type="ECO:0000256" key="5">
    <source>
        <dbReference type="RuleBase" id="RU367095"/>
    </source>
</evidence>
<dbReference type="Gene3D" id="2.30.30.380">
    <property type="entry name" value="Zn-finger domain of Sec23/24"/>
    <property type="match status" value="1"/>
</dbReference>
<sequence length="499" mass="54255">MDLPSVTTSVDGTIPIEALLFQGEDLLASQDGVGLYVGNDKLPSHQCGTSHLSSHRLFYIDSPHPTRRSFSLNLSLVKKTEYYAGLFTSSPKASLFLSSDSSDDLSPWTCSLCGFRNPPGFSAVCGLCGVPVPTPVQNLVPKSRSSNACTMCTFINHPSLATCEMCDSPLKRDGDGPSTTSSLLIKLSFRRGGDKTFYADLKRALMTKAWQSLMTPHLEPPQASLGTSSGISHILSLNQSSQSTSNVSLSLALQDLQALMVKAKHMVNLADDLSSRLSAVESTTNNNGDFPEGTSSLLSDISNLAISKPPSLESTPITLEMIKNRDEARWLKELAVELSSVLHGIQVKKSDSDTSNPDLLPLDRLWVSWNRARGVSLIPPSTFLDVLPHLESITNMRIRIIGQSSIKVLYTPHFSLPSISQRISQILPQPLTPTSFGTSERITISLSQLLLSEVEMSDGTPICRDDWESAIHVGVGGGVLETKYYPNVFVDYVWDGHSE</sequence>
<comment type="function">
    <text evidence="5">Component of the ESCRT-II complex (endosomal sorting complex required for transport II), which is required for multivesicular body (MVB) formation and sorting of endosomal cargo proteins into MVBs.</text>
</comment>
<keyword evidence="4" id="KW-0862">Zinc</keyword>
<dbReference type="GO" id="GO:0043130">
    <property type="term" value="F:ubiquitin binding"/>
    <property type="evidence" value="ECO:0007669"/>
    <property type="project" value="UniProtKB-UniRule"/>
</dbReference>
<protein>
    <recommendedName>
        <fullName evidence="5">Vacuolar protein-sorting-associated protein 36</fullName>
    </recommendedName>
    <alternativeName>
        <fullName evidence="5">ESCRT-II complex subunit VPS36</fullName>
    </alternativeName>
</protein>
<evidence type="ECO:0000256" key="2">
    <source>
        <dbReference type="ARBA" id="ARBA00022723"/>
    </source>
</evidence>
<comment type="subcellular location">
    <subcellularLocation>
        <location evidence="5">Cytoplasm</location>
    </subcellularLocation>
    <subcellularLocation>
        <location evidence="5">Endosome</location>
    </subcellularLocation>
</comment>
<evidence type="ECO:0000256" key="3">
    <source>
        <dbReference type="ARBA" id="ARBA00022771"/>
    </source>
</evidence>
<dbReference type="InterPro" id="IPR021648">
    <property type="entry name" value="GLUE_dom"/>
</dbReference>
<keyword evidence="2" id="KW-0479">Metal-binding</keyword>
<dbReference type="Pfam" id="PF04157">
    <property type="entry name" value="EAP30"/>
    <property type="match status" value="1"/>
</dbReference>
<keyword evidence="5" id="KW-0963">Cytoplasm</keyword>
<dbReference type="InterPro" id="IPR001876">
    <property type="entry name" value="Znf_RanBP2"/>
</dbReference>
<comment type="caution">
    <text evidence="7">The sequence shown here is derived from an EMBL/GenBank/DDBJ whole genome shotgun (WGS) entry which is preliminary data.</text>
</comment>
<evidence type="ECO:0000256" key="4">
    <source>
        <dbReference type="ARBA" id="ARBA00022833"/>
    </source>
</evidence>
<dbReference type="AlphaFoldDB" id="A0A9P7UPP3"/>
<dbReference type="Gene3D" id="6.10.140.260">
    <property type="match status" value="1"/>
</dbReference>
<dbReference type="Gene3D" id="1.10.10.10">
    <property type="entry name" value="Winged helix-like DNA-binding domain superfamily/Winged helix DNA-binding domain"/>
    <property type="match status" value="1"/>
</dbReference>
<name>A0A9P7UPP3_9AGAR</name>
<evidence type="ECO:0000313" key="8">
    <source>
        <dbReference type="Proteomes" id="UP001049176"/>
    </source>
</evidence>
<keyword evidence="5" id="KW-0653">Protein transport</keyword>
<dbReference type="GO" id="GO:0043328">
    <property type="term" value="P:protein transport to vacuole involved in ubiquitin-dependent protein catabolic process via the multivesicular body sorting pathway"/>
    <property type="evidence" value="ECO:0007669"/>
    <property type="project" value="UniProtKB-UniRule"/>
</dbReference>
<dbReference type="InterPro" id="IPR036388">
    <property type="entry name" value="WH-like_DNA-bd_sf"/>
</dbReference>
<keyword evidence="3" id="KW-0863">Zinc-finger</keyword>